<dbReference type="InterPro" id="IPR000515">
    <property type="entry name" value="MetI-like"/>
</dbReference>
<feature type="transmembrane region" description="Helical" evidence="7">
    <location>
        <begin position="149"/>
        <end position="166"/>
    </location>
</feature>
<dbReference type="SUPFAM" id="SSF161098">
    <property type="entry name" value="MetI-like"/>
    <property type="match status" value="1"/>
</dbReference>
<feature type="transmembrane region" description="Helical" evidence="7">
    <location>
        <begin position="267"/>
        <end position="287"/>
    </location>
</feature>
<comment type="caution">
    <text evidence="9">The sequence shown here is derived from an EMBL/GenBank/DDBJ whole genome shotgun (WGS) entry which is preliminary data.</text>
</comment>
<keyword evidence="2 7" id="KW-0813">Transport</keyword>
<dbReference type="GO" id="GO:0055085">
    <property type="term" value="P:transmembrane transport"/>
    <property type="evidence" value="ECO:0007669"/>
    <property type="project" value="InterPro"/>
</dbReference>
<dbReference type="PANTHER" id="PTHR30151:SF0">
    <property type="entry name" value="ABC TRANSPORTER PERMEASE PROTEIN MJ0413-RELATED"/>
    <property type="match status" value="1"/>
</dbReference>
<evidence type="ECO:0000256" key="1">
    <source>
        <dbReference type="ARBA" id="ARBA00004651"/>
    </source>
</evidence>
<keyword evidence="3" id="KW-1003">Cell membrane</keyword>
<feature type="transmembrane region" description="Helical" evidence="7">
    <location>
        <begin position="30"/>
        <end position="49"/>
    </location>
</feature>
<keyword evidence="6 7" id="KW-0472">Membrane</keyword>
<dbReference type="GO" id="GO:0005886">
    <property type="term" value="C:plasma membrane"/>
    <property type="evidence" value="ECO:0007669"/>
    <property type="project" value="UniProtKB-SubCell"/>
</dbReference>
<gene>
    <name evidence="9" type="ORF">F6V25_15830</name>
</gene>
<dbReference type="RefSeq" id="WP_151129580.1">
    <property type="nucleotide sequence ID" value="NZ_VZQZ01000011.1"/>
</dbReference>
<protein>
    <submittedName>
        <fullName evidence="9">ABC transporter permease</fullName>
    </submittedName>
</protein>
<dbReference type="Proteomes" id="UP000420562">
    <property type="component" value="Unassembled WGS sequence"/>
</dbReference>
<dbReference type="InterPro" id="IPR035906">
    <property type="entry name" value="MetI-like_sf"/>
</dbReference>
<feature type="domain" description="ABC transmembrane type-1" evidence="8">
    <location>
        <begin position="108"/>
        <end position="288"/>
    </location>
</feature>
<evidence type="ECO:0000256" key="3">
    <source>
        <dbReference type="ARBA" id="ARBA00022475"/>
    </source>
</evidence>
<dbReference type="PROSITE" id="PS50928">
    <property type="entry name" value="ABC_TM1"/>
    <property type="match status" value="1"/>
</dbReference>
<proteinExistence type="inferred from homology"/>
<evidence type="ECO:0000256" key="6">
    <source>
        <dbReference type="ARBA" id="ARBA00023136"/>
    </source>
</evidence>
<dbReference type="AlphaFoldDB" id="A0A7J4ZNM4"/>
<feature type="transmembrane region" description="Helical" evidence="7">
    <location>
        <begin position="172"/>
        <end position="194"/>
    </location>
</feature>
<comment type="subcellular location">
    <subcellularLocation>
        <location evidence="1 7">Cell membrane</location>
        <topology evidence="1 7">Multi-pass membrane protein</topology>
    </subcellularLocation>
</comment>
<dbReference type="Pfam" id="PF00528">
    <property type="entry name" value="BPD_transp_1"/>
    <property type="match status" value="1"/>
</dbReference>
<feature type="transmembrane region" description="Helical" evidence="7">
    <location>
        <begin position="61"/>
        <end position="81"/>
    </location>
</feature>
<comment type="similarity">
    <text evidence="7">Belongs to the binding-protein-dependent transport system permease family.</text>
</comment>
<evidence type="ECO:0000313" key="9">
    <source>
        <dbReference type="EMBL" id="KAB0663891.1"/>
    </source>
</evidence>
<feature type="transmembrane region" description="Helical" evidence="7">
    <location>
        <begin position="7"/>
        <end position="24"/>
    </location>
</feature>
<keyword evidence="4 7" id="KW-0812">Transmembrane</keyword>
<organism evidence="9 10">
    <name type="scientific">Oryzomonas japonica</name>
    <dbReference type="NCBI Taxonomy" id="2603858"/>
    <lineage>
        <taxon>Bacteria</taxon>
        <taxon>Pseudomonadati</taxon>
        <taxon>Thermodesulfobacteriota</taxon>
        <taxon>Desulfuromonadia</taxon>
        <taxon>Geobacterales</taxon>
        <taxon>Geobacteraceae</taxon>
        <taxon>Oryzomonas</taxon>
    </lineage>
</organism>
<dbReference type="PANTHER" id="PTHR30151">
    <property type="entry name" value="ALKANE SULFONATE ABC TRANSPORTER-RELATED, MEMBRANE SUBUNIT"/>
    <property type="match status" value="1"/>
</dbReference>
<evidence type="ECO:0000256" key="5">
    <source>
        <dbReference type="ARBA" id="ARBA00022989"/>
    </source>
</evidence>
<evidence type="ECO:0000256" key="2">
    <source>
        <dbReference type="ARBA" id="ARBA00022448"/>
    </source>
</evidence>
<evidence type="ECO:0000256" key="4">
    <source>
        <dbReference type="ARBA" id="ARBA00022692"/>
    </source>
</evidence>
<dbReference type="Gene3D" id="1.10.3720.10">
    <property type="entry name" value="MetI-like"/>
    <property type="match status" value="1"/>
</dbReference>
<keyword evidence="5 7" id="KW-1133">Transmembrane helix</keyword>
<feature type="transmembrane region" description="Helical" evidence="7">
    <location>
        <begin position="214"/>
        <end position="247"/>
    </location>
</feature>
<evidence type="ECO:0000256" key="7">
    <source>
        <dbReference type="RuleBase" id="RU363032"/>
    </source>
</evidence>
<reference evidence="9 10" key="1">
    <citation type="submission" date="2019-09" db="EMBL/GenBank/DDBJ databases">
        <title>Geobacter sp. Red96, a novel strain isolated from paddy soil.</title>
        <authorList>
            <person name="Xu Z."/>
            <person name="Masuda Y."/>
            <person name="Itoh H."/>
            <person name="Senoo K."/>
        </authorList>
    </citation>
    <scope>NUCLEOTIDE SEQUENCE [LARGE SCALE GENOMIC DNA]</scope>
    <source>
        <strain evidence="9 10">Red96</strain>
    </source>
</reference>
<keyword evidence="10" id="KW-1185">Reference proteome</keyword>
<dbReference type="CDD" id="cd06261">
    <property type="entry name" value="TM_PBP2"/>
    <property type="match status" value="1"/>
</dbReference>
<accession>A0A7J4ZNM4</accession>
<dbReference type="EMBL" id="VZQZ01000011">
    <property type="protein sequence ID" value="KAB0663891.1"/>
    <property type="molecule type" value="Genomic_DNA"/>
</dbReference>
<evidence type="ECO:0000259" key="8">
    <source>
        <dbReference type="PROSITE" id="PS50928"/>
    </source>
</evidence>
<feature type="transmembrane region" description="Helical" evidence="7">
    <location>
        <begin position="112"/>
        <end position="137"/>
    </location>
</feature>
<name>A0A7J4ZNM4_9BACT</name>
<evidence type="ECO:0000313" key="10">
    <source>
        <dbReference type="Proteomes" id="UP000420562"/>
    </source>
</evidence>
<sequence>MNQVTTTSNLLFITLLAAILWPSAGPVPWHLLTVAIVVKAIDLIMLATVKNEASRRGSSDVSAIILAILLAWYVATSRFIVLDKMLFPQPEAVLTLFVAELPDMLKGLVNSLILLVSGYLLAVATALPLGLLVGWRVRLFHAVNPFTKVLGPIPPIVYIPYAIALLPSFRAASIFVIFIGAFWPIFINTVNGVFNIPKGLLDSARVLGLKEHTLLLRVILPGAMPSICTGATLALVFAFVLLTAAELIGANSGIGWYVKNFADFADYPRVVVGIIFISLVVLVITFGTERLERHLLRWRN</sequence>